<evidence type="ECO:0000259" key="13">
    <source>
        <dbReference type="Pfam" id="PF07715"/>
    </source>
</evidence>
<name>C6XEH6_METGS</name>
<evidence type="ECO:0000256" key="2">
    <source>
        <dbReference type="ARBA" id="ARBA00009810"/>
    </source>
</evidence>
<evidence type="ECO:0000256" key="11">
    <source>
        <dbReference type="RuleBase" id="RU003357"/>
    </source>
</evidence>
<dbReference type="Pfam" id="PF07715">
    <property type="entry name" value="Plug"/>
    <property type="match status" value="1"/>
</dbReference>
<dbReference type="AlphaFoldDB" id="C6XEH6"/>
<evidence type="ECO:0000256" key="9">
    <source>
        <dbReference type="ARBA" id="ARBA00023237"/>
    </source>
</evidence>
<evidence type="ECO:0000256" key="1">
    <source>
        <dbReference type="ARBA" id="ARBA00004571"/>
    </source>
</evidence>
<dbReference type="InterPro" id="IPR036942">
    <property type="entry name" value="Beta-barrel_TonB_sf"/>
</dbReference>
<reference evidence="15" key="1">
    <citation type="submission" date="2009-07" db="EMBL/GenBank/DDBJ databases">
        <title>Complete sequence of chromosome of Methylovorus sp. SIP3-4.</title>
        <authorList>
            <person name="Lucas S."/>
            <person name="Copeland A."/>
            <person name="Lapidus A."/>
            <person name="Glavina del Rio T."/>
            <person name="Tice H."/>
            <person name="Bruce D."/>
            <person name="Goodwin L."/>
            <person name="Pitluck S."/>
            <person name="Clum A."/>
            <person name="Larimer F."/>
            <person name="Land M."/>
            <person name="Hauser L."/>
            <person name="Kyrpides N."/>
            <person name="Mikhailova N."/>
            <person name="Kayluzhnaya M."/>
            <person name="Chistoserdova L."/>
        </authorList>
    </citation>
    <scope>NUCLEOTIDE SEQUENCE [LARGE SCALE GENOMIC DNA]</scope>
    <source>
        <strain evidence="15">SIP3-4</strain>
    </source>
</reference>
<comment type="subcellular location">
    <subcellularLocation>
        <location evidence="1 10">Cell outer membrane</location>
        <topology evidence="1 10">Multi-pass membrane protein</topology>
    </subcellularLocation>
</comment>
<dbReference type="InterPro" id="IPR012910">
    <property type="entry name" value="Plug_dom"/>
</dbReference>
<dbReference type="EMBL" id="CP001674">
    <property type="protein sequence ID" value="ACT50951.1"/>
    <property type="molecule type" value="Genomic_DNA"/>
</dbReference>
<accession>C6XEH6</accession>
<evidence type="ECO:0000256" key="10">
    <source>
        <dbReference type="PROSITE-ProRule" id="PRU01360"/>
    </source>
</evidence>
<dbReference type="GO" id="GO:0015344">
    <property type="term" value="F:siderophore uptake transmembrane transporter activity"/>
    <property type="evidence" value="ECO:0007669"/>
    <property type="project" value="TreeGrafter"/>
</dbReference>
<keyword evidence="5 10" id="KW-0812">Transmembrane</keyword>
<sequence length="749" mass="82960" precursor="true">MQIPPAGIRLLDARRLMIIVLVALNALYAPAHAELLNTENTTADTTVNSNKKAAPVPEQTLPEVSVSARRIEDERIDTTRAITTITTEDLERLQPATLFDAIRDVPSVAINGGPRPSGMSFNIRGYADNEDVAVKVDGIPKGFEKYRMGGTFLEPELLKSVEVQRGPQITSGSGSLGGTIIATTKDAADLLQPGQRYGARAKFGYANNNDEYSRSYMVYGRPDDRIDILFNYSNRQSNDIMQPGGTKLESSAISSISKLLKVSVFPSESVQLTTSVVSFEDSGLQPYDATGGQPGTFGNVIRSIEDLTWSETLQYRPDNRWVDFKAIFGKGYTDLHDLIRPGMSSINPLCTPILCRGNLNDYYRYETTNLDLSNRSRVIENKDWSLELFLGLQYNKNKREVSRYFDNTAYSQTFYPDGFNASAPPGTKSYVAYYLQPKLTVGRLSIMPGFRKDFYQVDAAGGTLALLEQYDQAATIKFRQESYSLGLAYALLPQNSNQQLTLYSNYGQGFRPPLVDEYFTQGVFSRCLSFFMSNGPDSQICGDLYRPQTSESTEAGISYQTPRLFGSDIQLTSKLNFFHIRTSHLLTSLRQNDAGEIVQDGWERRNGVEFESTMSAGKLYGRVSYSRISGALFDGKEYVPLYTVPGNALNITLGANLHARVDANISYRRVAQRTVVTAGGGSIPLEFGTQDGYEVFNAGIHWAPTSHMGFRLIGENLANKEYRLDGAFGGTIGNVAPGRNIRIVAEFTY</sequence>
<keyword evidence="15" id="KW-1185">Reference proteome</keyword>
<proteinExistence type="inferred from homology"/>
<dbReference type="STRING" id="582744.Msip34_1706"/>
<keyword evidence="9 10" id="KW-0998">Cell outer membrane</keyword>
<dbReference type="PROSITE" id="PS52016">
    <property type="entry name" value="TONB_DEPENDENT_REC_3"/>
    <property type="match status" value="1"/>
</dbReference>
<gene>
    <name evidence="14" type="ordered locus">Msip34_1706</name>
</gene>
<dbReference type="Proteomes" id="UP000002743">
    <property type="component" value="Chromosome"/>
</dbReference>
<evidence type="ECO:0000256" key="5">
    <source>
        <dbReference type="ARBA" id="ARBA00022692"/>
    </source>
</evidence>
<evidence type="ECO:0000313" key="14">
    <source>
        <dbReference type="EMBL" id="ACT50951.1"/>
    </source>
</evidence>
<keyword evidence="4 10" id="KW-1134">Transmembrane beta strand</keyword>
<dbReference type="GO" id="GO:0044718">
    <property type="term" value="P:siderophore transmembrane transport"/>
    <property type="evidence" value="ECO:0007669"/>
    <property type="project" value="TreeGrafter"/>
</dbReference>
<keyword evidence="6 11" id="KW-0798">TonB box</keyword>
<dbReference type="Pfam" id="PF00593">
    <property type="entry name" value="TonB_dep_Rec_b-barrel"/>
    <property type="match status" value="1"/>
</dbReference>
<feature type="domain" description="TonB-dependent receptor plug" evidence="13">
    <location>
        <begin position="76"/>
        <end position="179"/>
    </location>
</feature>
<dbReference type="SUPFAM" id="SSF56935">
    <property type="entry name" value="Porins"/>
    <property type="match status" value="1"/>
</dbReference>
<evidence type="ECO:0000256" key="3">
    <source>
        <dbReference type="ARBA" id="ARBA00022448"/>
    </source>
</evidence>
<dbReference type="PANTHER" id="PTHR30069:SF41">
    <property type="entry name" value="HEME_HEMOPEXIN UTILIZATION PROTEIN C"/>
    <property type="match status" value="1"/>
</dbReference>
<evidence type="ECO:0000256" key="4">
    <source>
        <dbReference type="ARBA" id="ARBA00022452"/>
    </source>
</evidence>
<dbReference type="eggNOG" id="COG1629">
    <property type="taxonomic scope" value="Bacteria"/>
</dbReference>
<reference evidence="14 15" key="2">
    <citation type="journal article" date="2011" name="J. Bacteriol.">
        <title>Genomes of three methylotrophs from a single niche uncover genetic and metabolic divergence of Methylophilaceae.</title>
        <authorList>
            <person name="Lapidus A."/>
            <person name="Clum A."/>
            <person name="Labutti K."/>
            <person name="Kaluzhnaya M.G."/>
            <person name="Lim S."/>
            <person name="Beck D.A."/>
            <person name="Glavina Del Rio T."/>
            <person name="Nolan M."/>
            <person name="Mavromatis K."/>
            <person name="Huntemann M."/>
            <person name="Lucas S."/>
            <person name="Lidstrom M.E."/>
            <person name="Ivanova N."/>
            <person name="Chistoserdova L."/>
        </authorList>
    </citation>
    <scope>NUCLEOTIDE SEQUENCE [LARGE SCALE GENOMIC DNA]</scope>
    <source>
        <strain evidence="14 15">SIP3-4</strain>
    </source>
</reference>
<evidence type="ECO:0000259" key="12">
    <source>
        <dbReference type="Pfam" id="PF00593"/>
    </source>
</evidence>
<evidence type="ECO:0000256" key="8">
    <source>
        <dbReference type="ARBA" id="ARBA00023170"/>
    </source>
</evidence>
<dbReference type="Gene3D" id="2.40.170.20">
    <property type="entry name" value="TonB-dependent receptor, beta-barrel domain"/>
    <property type="match status" value="1"/>
</dbReference>
<dbReference type="PANTHER" id="PTHR30069">
    <property type="entry name" value="TONB-DEPENDENT OUTER MEMBRANE RECEPTOR"/>
    <property type="match status" value="1"/>
</dbReference>
<keyword evidence="8 14" id="KW-0675">Receptor</keyword>
<dbReference type="Gene3D" id="2.170.130.10">
    <property type="entry name" value="TonB-dependent receptor, plug domain"/>
    <property type="match status" value="1"/>
</dbReference>
<dbReference type="HOGENOM" id="CLU_362398_0_0_4"/>
<organism evidence="14 15">
    <name type="scientific">Methylovorus glucosotrophus (strain SIP3-4)</name>
    <dbReference type="NCBI Taxonomy" id="582744"/>
    <lineage>
        <taxon>Bacteria</taxon>
        <taxon>Pseudomonadati</taxon>
        <taxon>Pseudomonadota</taxon>
        <taxon>Betaproteobacteria</taxon>
        <taxon>Nitrosomonadales</taxon>
        <taxon>Methylophilaceae</taxon>
        <taxon>Methylovorus</taxon>
    </lineage>
</organism>
<evidence type="ECO:0000313" key="15">
    <source>
        <dbReference type="Proteomes" id="UP000002743"/>
    </source>
</evidence>
<dbReference type="InterPro" id="IPR039426">
    <property type="entry name" value="TonB-dep_rcpt-like"/>
</dbReference>
<dbReference type="InterPro" id="IPR000531">
    <property type="entry name" value="Beta-barrel_TonB"/>
</dbReference>
<dbReference type="KEGG" id="mei:Msip34_1706"/>
<evidence type="ECO:0000256" key="7">
    <source>
        <dbReference type="ARBA" id="ARBA00023136"/>
    </source>
</evidence>
<feature type="domain" description="TonB-dependent receptor-like beta-barrel" evidence="12">
    <location>
        <begin position="286"/>
        <end position="717"/>
    </location>
</feature>
<keyword evidence="7 10" id="KW-0472">Membrane</keyword>
<dbReference type="GO" id="GO:0009279">
    <property type="term" value="C:cell outer membrane"/>
    <property type="evidence" value="ECO:0007669"/>
    <property type="project" value="UniProtKB-SubCell"/>
</dbReference>
<comment type="similarity">
    <text evidence="2 10 11">Belongs to the TonB-dependent receptor family.</text>
</comment>
<keyword evidence="3 10" id="KW-0813">Transport</keyword>
<dbReference type="InterPro" id="IPR037066">
    <property type="entry name" value="Plug_dom_sf"/>
</dbReference>
<evidence type="ECO:0000256" key="6">
    <source>
        <dbReference type="ARBA" id="ARBA00023077"/>
    </source>
</evidence>
<protein>
    <submittedName>
        <fullName evidence="14">TonB-dependent receptor plug</fullName>
    </submittedName>
</protein>